<name>A0AA36GKJ2_CYLNA</name>
<comment type="caution">
    <text evidence="1">The sequence shown here is derived from an EMBL/GenBank/DDBJ whole genome shotgun (WGS) entry which is preliminary data.</text>
</comment>
<reference evidence="1" key="1">
    <citation type="submission" date="2023-07" db="EMBL/GenBank/DDBJ databases">
        <authorList>
            <consortium name="CYATHOMIX"/>
        </authorList>
    </citation>
    <scope>NUCLEOTIDE SEQUENCE</scope>
    <source>
        <strain evidence="1">N/A</strain>
    </source>
</reference>
<dbReference type="AlphaFoldDB" id="A0AA36GKJ2"/>
<keyword evidence="2" id="KW-1185">Reference proteome</keyword>
<dbReference type="EMBL" id="CATQJL010000112">
    <property type="protein sequence ID" value="CAJ0592722.1"/>
    <property type="molecule type" value="Genomic_DNA"/>
</dbReference>
<evidence type="ECO:0000313" key="2">
    <source>
        <dbReference type="Proteomes" id="UP001176961"/>
    </source>
</evidence>
<accession>A0AA36GKJ2</accession>
<organism evidence="1 2">
    <name type="scientific">Cylicocyclus nassatus</name>
    <name type="common">Nematode worm</name>
    <dbReference type="NCBI Taxonomy" id="53992"/>
    <lineage>
        <taxon>Eukaryota</taxon>
        <taxon>Metazoa</taxon>
        <taxon>Ecdysozoa</taxon>
        <taxon>Nematoda</taxon>
        <taxon>Chromadorea</taxon>
        <taxon>Rhabditida</taxon>
        <taxon>Rhabditina</taxon>
        <taxon>Rhabditomorpha</taxon>
        <taxon>Strongyloidea</taxon>
        <taxon>Strongylidae</taxon>
        <taxon>Cylicocyclus</taxon>
    </lineage>
</organism>
<evidence type="ECO:0000313" key="1">
    <source>
        <dbReference type="EMBL" id="CAJ0592722.1"/>
    </source>
</evidence>
<dbReference type="Proteomes" id="UP001176961">
    <property type="component" value="Unassembled WGS sequence"/>
</dbReference>
<protein>
    <submittedName>
        <fullName evidence="1">Uncharacterized protein</fullName>
    </submittedName>
</protein>
<proteinExistence type="predicted"/>
<gene>
    <name evidence="1" type="ORF">CYNAS_LOCUS4705</name>
</gene>
<sequence length="145" mass="16242">MAWMECRYAQLNIPICVRRCSIVKTQPGRAGRPADWMLGHCASVNALSVNRGDAAHREKKVNAADAGAMECQGNLLYLLLRKNVVKWASKDSEALPDHQESLMNRERCSQRMGDPARLLKADSDLRKCYLITAWKDNLENAGTPD</sequence>